<evidence type="ECO:0000313" key="5">
    <source>
        <dbReference type="Proteomes" id="UP000464754"/>
    </source>
</evidence>
<dbReference type="InterPro" id="IPR050721">
    <property type="entry name" value="Trk_Ktr_HKT_K-transport"/>
</dbReference>
<dbReference type="InterPro" id="IPR003148">
    <property type="entry name" value="RCK_N"/>
</dbReference>
<dbReference type="PROSITE" id="PS51201">
    <property type="entry name" value="RCK_N"/>
    <property type="match status" value="1"/>
</dbReference>
<keyword evidence="1" id="KW-0633">Potassium transport</keyword>
<dbReference type="RefSeq" id="WP_115715501.1">
    <property type="nucleotide sequence ID" value="NZ_AP019695.1"/>
</dbReference>
<gene>
    <name evidence="4" type="ORF">Aargi30884_12650</name>
</gene>
<dbReference type="GO" id="GO:0005886">
    <property type="term" value="C:plasma membrane"/>
    <property type="evidence" value="ECO:0007669"/>
    <property type="project" value="InterPro"/>
</dbReference>
<sequence>MEFKIGKKKTKDYTVIIGCGRLGASLAGTLSDEDRNVLIIDDRKESFRKLPSSFGGLTILGDGTDIEVLKDAKVQEASAVIIVTDNDNTNILAAQLVKKWFHCEKVIMRLYDSHREFICQDMGIHVVCPALLTMFEVGKILHEEKGMDTK</sequence>
<dbReference type="Gene3D" id="3.40.50.720">
    <property type="entry name" value="NAD(P)-binding Rossmann-like Domain"/>
    <property type="match status" value="1"/>
</dbReference>
<accession>A0A6N4TJU6</accession>
<dbReference type="EMBL" id="AP019695">
    <property type="protein sequence ID" value="BBK22362.1"/>
    <property type="molecule type" value="Genomic_DNA"/>
</dbReference>
<evidence type="ECO:0000313" key="4">
    <source>
        <dbReference type="EMBL" id="BBK22362.1"/>
    </source>
</evidence>
<proteinExistence type="predicted"/>
<dbReference type="InterPro" id="IPR006036">
    <property type="entry name" value="K_uptake_TrkA"/>
</dbReference>
<feature type="domain" description="RCK N-terminal" evidence="3">
    <location>
        <begin position="11"/>
        <end position="131"/>
    </location>
</feature>
<keyword evidence="2" id="KW-0630">Potassium</keyword>
<dbReference type="KEGG" id="aarg:Aargi30884_12650"/>
<dbReference type="PRINTS" id="PR00335">
    <property type="entry name" value="KUPTAKETRKA"/>
</dbReference>
<evidence type="ECO:0000259" key="3">
    <source>
        <dbReference type="PROSITE" id="PS51201"/>
    </source>
</evidence>
<evidence type="ECO:0000256" key="1">
    <source>
        <dbReference type="ARBA" id="ARBA00022538"/>
    </source>
</evidence>
<keyword evidence="1" id="KW-0406">Ion transport</keyword>
<keyword evidence="5" id="KW-1185">Reference proteome</keyword>
<dbReference type="PANTHER" id="PTHR43833">
    <property type="entry name" value="POTASSIUM CHANNEL PROTEIN 2-RELATED-RELATED"/>
    <property type="match status" value="1"/>
</dbReference>
<dbReference type="SUPFAM" id="SSF51735">
    <property type="entry name" value="NAD(P)-binding Rossmann-fold domains"/>
    <property type="match status" value="1"/>
</dbReference>
<dbReference type="Proteomes" id="UP000464754">
    <property type="component" value="Chromosome"/>
</dbReference>
<protein>
    <recommendedName>
        <fullName evidence="3">RCK N-terminal domain-containing protein</fullName>
    </recommendedName>
</protein>
<evidence type="ECO:0000256" key="2">
    <source>
        <dbReference type="ARBA" id="ARBA00022958"/>
    </source>
</evidence>
<name>A0A6N4TJU6_9FIRM</name>
<dbReference type="PANTHER" id="PTHR43833:SF8">
    <property type="entry name" value="TRK SYSTEM POTASSIUM UPTAKE PROTEIN TRKA"/>
    <property type="match status" value="1"/>
</dbReference>
<dbReference type="GO" id="GO:0015079">
    <property type="term" value="F:potassium ion transmembrane transporter activity"/>
    <property type="evidence" value="ECO:0007669"/>
    <property type="project" value="InterPro"/>
</dbReference>
<reference evidence="5" key="1">
    <citation type="submission" date="2019-05" db="EMBL/GenBank/DDBJ databases">
        <title>Complete genome sequencing of Absiella argi strain JCM 30884.</title>
        <authorList>
            <person name="Sakamoto M."/>
            <person name="Murakami T."/>
            <person name="Mori H."/>
        </authorList>
    </citation>
    <scope>NUCLEOTIDE SEQUENCE [LARGE SCALE GENOMIC DNA]</scope>
    <source>
        <strain evidence="5">JCM 30884</strain>
    </source>
</reference>
<keyword evidence="1" id="KW-0813">Transport</keyword>
<dbReference type="InterPro" id="IPR036291">
    <property type="entry name" value="NAD(P)-bd_dom_sf"/>
</dbReference>
<organism evidence="4 5">
    <name type="scientific">Amedibacterium intestinale</name>
    <dbReference type="NCBI Taxonomy" id="2583452"/>
    <lineage>
        <taxon>Bacteria</taxon>
        <taxon>Bacillati</taxon>
        <taxon>Bacillota</taxon>
        <taxon>Erysipelotrichia</taxon>
        <taxon>Erysipelotrichales</taxon>
        <taxon>Erysipelotrichaceae</taxon>
        <taxon>Amedibacterium</taxon>
    </lineage>
</organism>
<dbReference type="Pfam" id="PF02254">
    <property type="entry name" value="TrkA_N"/>
    <property type="match status" value="1"/>
</dbReference>
<dbReference type="AlphaFoldDB" id="A0A6N4TJU6"/>